<dbReference type="EC" id="3.2.1.52" evidence="3"/>
<evidence type="ECO:0000256" key="5">
    <source>
        <dbReference type="ARBA" id="ARBA00023295"/>
    </source>
</evidence>
<keyword evidence="5" id="KW-0326">Glycosidase</keyword>
<dbReference type="InterPro" id="IPR001466">
    <property type="entry name" value="Beta-lactam-related"/>
</dbReference>
<evidence type="ECO:0000256" key="3">
    <source>
        <dbReference type="ARBA" id="ARBA00012663"/>
    </source>
</evidence>
<dbReference type="Proteomes" id="UP001200642">
    <property type="component" value="Unassembled WGS sequence"/>
</dbReference>
<organism evidence="8 9">
    <name type="scientific">Cerina litoralis</name>
    <dbReference type="NCBI Taxonomy" id="2874477"/>
    <lineage>
        <taxon>Bacteria</taxon>
        <taxon>Pseudomonadati</taxon>
        <taxon>Bacteroidota</taxon>
        <taxon>Flavobacteriia</taxon>
        <taxon>Flavobacteriales</taxon>
        <taxon>Flavobacteriaceae</taxon>
        <taxon>Cerina</taxon>
    </lineage>
</organism>
<dbReference type="AlphaFoldDB" id="A0AAE3EUB0"/>
<name>A0AAE3EUB0_9FLAO</name>
<dbReference type="PANTHER" id="PTHR30480:SF13">
    <property type="entry name" value="BETA-HEXOSAMINIDASE"/>
    <property type="match status" value="1"/>
</dbReference>
<feature type="domain" description="Beta-lactamase-related" evidence="6">
    <location>
        <begin position="593"/>
        <end position="950"/>
    </location>
</feature>
<comment type="caution">
    <text evidence="8">The sequence shown here is derived from an EMBL/GenBank/DDBJ whole genome shotgun (WGS) entry which is preliminary data.</text>
</comment>
<dbReference type="RefSeq" id="WP_317902401.1">
    <property type="nucleotide sequence ID" value="NZ_JAIRBC010000014.1"/>
</dbReference>
<dbReference type="Pfam" id="PF00144">
    <property type="entry name" value="Beta-lactamase"/>
    <property type="match status" value="1"/>
</dbReference>
<gene>
    <name evidence="8" type="ORF">K8352_10885</name>
</gene>
<dbReference type="InterPro" id="IPR050226">
    <property type="entry name" value="NagZ_Beta-hexosaminidase"/>
</dbReference>
<dbReference type="GO" id="GO:0009254">
    <property type="term" value="P:peptidoglycan turnover"/>
    <property type="evidence" value="ECO:0007669"/>
    <property type="project" value="TreeGrafter"/>
</dbReference>
<protein>
    <recommendedName>
        <fullName evidence="3">beta-N-acetylhexosaminidase</fullName>
        <ecNumber evidence="3">3.2.1.52</ecNumber>
    </recommendedName>
</protein>
<dbReference type="Gene3D" id="3.20.20.300">
    <property type="entry name" value="Glycoside hydrolase, family 3, N-terminal domain"/>
    <property type="match status" value="1"/>
</dbReference>
<sequence>MRLNLLVLLFLIFHVFNVPVFGQANPLTAIDSLDQKRWVDNTYDHLSLDEKMGQLFMVMVASDQGKSGLDKVSALIQKENIGGVIFSTGGPVRQARMTNSFQAISKTPLLIGMDAEWGLSMRLDSTYAFPWNMTLGAIRDSSIVERVGRQIGMHAKRLGVHINFAPDIDININPKNPIIGNRSFGEDRENVAQKGIAFMKGMESAGVLSSGKHFPGHGDTAVDSHKALPVLDFSLQRLDSIELYPFKKLINNGLSSVMVAHLSVPALDSREGYPSSLSRNIITGLLKNQMHFNGLVFTDALNMKGVSDFAEAGEVELSAFLAGNDILLMPTDVAKAKAKLLEAYKYGIISENRLASSVKKILMAKYKVGLNHYRPVELKNLYEDLNSMDNDLIYEEAIENAITVVKNNFSLLPIKKLENKKIAYVKFGDADGSPFLEEMNKYAKVDQISGKDLATLKTKLSSYNLVIIGLHKSNESPWKAYKFTENELFWLHEIAAMGSSNLILTAFAKPYALLDVNSFDSIDGVVVAYQNSKLAQERTAQILFGAIPAKGVLPVTANPVFPVNTSIPLEGLMRLGYSFPERVGLSSSKLAKVDSLVQNGIDSMMFPGAQVLIARRGEVIYNKGFGHPTYKSEAKITPNYIYDLASLTKILATLPLIMKMEEEDKIALNNTFQELIPQYADTDIKDVTVLKALSHYGRLPAWIPFYTSTLDKKHMPSKEFYRTNPVPGFSTKVADHLYLEDAYQDSIYNRIGRQHLKPNRYLYSDLSYYIFKKYIEKTYGKRLDKLAEDFLYKPLGATHTGYLPLEKFPKDVIVPAEEDHYYRYQTIQGYVHDMGAAMQGGVGGHAGLFSNANGVAKIMQMYLQGGYYGGERFLNSRTIQKFNTCYFCDKDVRRGVGFDKPQLSGGGPTCGCVSRKSFGHSGFTGTYTWADPDEDLLYVFLSNRTYPSASNTLLIKSGLRTRIQQIIYDAIIN</sequence>
<dbReference type="GO" id="GO:0004563">
    <property type="term" value="F:beta-N-acetylhexosaminidase activity"/>
    <property type="evidence" value="ECO:0007669"/>
    <property type="project" value="UniProtKB-EC"/>
</dbReference>
<keyword evidence="4 8" id="KW-0378">Hydrolase</keyword>
<evidence type="ECO:0000259" key="6">
    <source>
        <dbReference type="Pfam" id="PF00144"/>
    </source>
</evidence>
<accession>A0AAE3EUB0</accession>
<dbReference type="SUPFAM" id="SSF56601">
    <property type="entry name" value="beta-lactamase/transpeptidase-like"/>
    <property type="match status" value="1"/>
</dbReference>
<dbReference type="InterPro" id="IPR012338">
    <property type="entry name" value="Beta-lactam/transpept-like"/>
</dbReference>
<keyword evidence="9" id="KW-1185">Reference proteome</keyword>
<dbReference type="PROSITE" id="PS00775">
    <property type="entry name" value="GLYCOSYL_HYDROL_F3"/>
    <property type="match status" value="1"/>
</dbReference>
<evidence type="ECO:0000313" key="9">
    <source>
        <dbReference type="Proteomes" id="UP001200642"/>
    </source>
</evidence>
<comment type="similarity">
    <text evidence="2">Belongs to the glycosyl hydrolase 3 family.</text>
</comment>
<proteinExistence type="inferred from homology"/>
<dbReference type="Gene3D" id="3.40.50.1700">
    <property type="entry name" value="Glycoside hydrolase family 3 C-terminal domain"/>
    <property type="match status" value="1"/>
</dbReference>
<dbReference type="Pfam" id="PF00933">
    <property type="entry name" value="Glyco_hydro_3"/>
    <property type="match status" value="1"/>
</dbReference>
<dbReference type="InterPro" id="IPR001764">
    <property type="entry name" value="Glyco_hydro_3_N"/>
</dbReference>
<evidence type="ECO:0000256" key="2">
    <source>
        <dbReference type="ARBA" id="ARBA00005336"/>
    </source>
</evidence>
<dbReference type="GO" id="GO:0005975">
    <property type="term" value="P:carbohydrate metabolic process"/>
    <property type="evidence" value="ECO:0007669"/>
    <property type="project" value="InterPro"/>
</dbReference>
<dbReference type="SUPFAM" id="SSF51445">
    <property type="entry name" value="(Trans)glycosidases"/>
    <property type="match status" value="1"/>
</dbReference>
<comment type="catalytic activity">
    <reaction evidence="1">
        <text>Hydrolysis of terminal non-reducing N-acetyl-D-hexosamine residues in N-acetyl-beta-D-hexosaminides.</text>
        <dbReference type="EC" id="3.2.1.52"/>
    </reaction>
</comment>
<dbReference type="Gene3D" id="3.40.710.10">
    <property type="entry name" value="DD-peptidase/beta-lactamase superfamily"/>
    <property type="match status" value="1"/>
</dbReference>
<evidence type="ECO:0000259" key="7">
    <source>
        <dbReference type="Pfam" id="PF00933"/>
    </source>
</evidence>
<dbReference type="InterPro" id="IPR017853">
    <property type="entry name" value="GH"/>
</dbReference>
<reference evidence="8" key="1">
    <citation type="submission" date="2023-02" db="EMBL/GenBank/DDBJ databases">
        <title>Genome of Flavobacteriaceae gen. nov. sp. strain F89.</title>
        <authorList>
            <person name="Wang Y."/>
        </authorList>
    </citation>
    <scope>NUCLEOTIDE SEQUENCE</scope>
    <source>
        <strain evidence="8">F89</strain>
    </source>
</reference>
<dbReference type="InterPro" id="IPR036881">
    <property type="entry name" value="Glyco_hydro_3_C_sf"/>
</dbReference>
<dbReference type="InterPro" id="IPR036962">
    <property type="entry name" value="Glyco_hydro_3_N_sf"/>
</dbReference>
<evidence type="ECO:0000313" key="8">
    <source>
        <dbReference type="EMBL" id="MCG2461255.1"/>
    </source>
</evidence>
<evidence type="ECO:0000256" key="4">
    <source>
        <dbReference type="ARBA" id="ARBA00022801"/>
    </source>
</evidence>
<dbReference type="PANTHER" id="PTHR30480">
    <property type="entry name" value="BETA-HEXOSAMINIDASE-RELATED"/>
    <property type="match status" value="1"/>
</dbReference>
<evidence type="ECO:0000256" key="1">
    <source>
        <dbReference type="ARBA" id="ARBA00001231"/>
    </source>
</evidence>
<dbReference type="EMBL" id="JAIRBC010000014">
    <property type="protein sequence ID" value="MCG2461255.1"/>
    <property type="molecule type" value="Genomic_DNA"/>
</dbReference>
<feature type="domain" description="Glycoside hydrolase family 3 N-terminal" evidence="7">
    <location>
        <begin position="48"/>
        <end position="362"/>
    </location>
</feature>
<dbReference type="InterPro" id="IPR019800">
    <property type="entry name" value="Glyco_hydro_3_AS"/>
</dbReference>